<comment type="caution">
    <text evidence="3">The sequence shown here is derived from an EMBL/GenBank/DDBJ whole genome shotgun (WGS) entry which is preliminary data.</text>
</comment>
<feature type="compositionally biased region" description="Low complexity" evidence="2">
    <location>
        <begin position="149"/>
        <end position="161"/>
    </location>
</feature>
<protein>
    <submittedName>
        <fullName evidence="3">Uncharacterized protein</fullName>
    </submittedName>
</protein>
<accession>A0AAE0F0G6</accession>
<evidence type="ECO:0000313" key="3">
    <source>
        <dbReference type="EMBL" id="KAK3246877.1"/>
    </source>
</evidence>
<organism evidence="3 4">
    <name type="scientific">Cymbomonas tetramitiformis</name>
    <dbReference type="NCBI Taxonomy" id="36881"/>
    <lineage>
        <taxon>Eukaryota</taxon>
        <taxon>Viridiplantae</taxon>
        <taxon>Chlorophyta</taxon>
        <taxon>Pyramimonadophyceae</taxon>
        <taxon>Pyramimonadales</taxon>
        <taxon>Pyramimonadaceae</taxon>
        <taxon>Cymbomonas</taxon>
    </lineage>
</organism>
<reference evidence="3 4" key="1">
    <citation type="journal article" date="2015" name="Genome Biol. Evol.">
        <title>Comparative Genomics of a Bacterivorous Green Alga Reveals Evolutionary Causalities and Consequences of Phago-Mixotrophic Mode of Nutrition.</title>
        <authorList>
            <person name="Burns J.A."/>
            <person name="Paasch A."/>
            <person name="Narechania A."/>
            <person name="Kim E."/>
        </authorList>
    </citation>
    <scope>NUCLEOTIDE SEQUENCE [LARGE SCALE GENOMIC DNA]</scope>
    <source>
        <strain evidence="3 4">PLY_AMNH</strain>
    </source>
</reference>
<keyword evidence="1" id="KW-0175">Coiled coil</keyword>
<evidence type="ECO:0000313" key="4">
    <source>
        <dbReference type="Proteomes" id="UP001190700"/>
    </source>
</evidence>
<dbReference type="Proteomes" id="UP001190700">
    <property type="component" value="Unassembled WGS sequence"/>
</dbReference>
<proteinExistence type="predicted"/>
<dbReference type="AlphaFoldDB" id="A0AAE0F0G6"/>
<feature type="coiled-coil region" evidence="1">
    <location>
        <begin position="311"/>
        <end position="345"/>
    </location>
</feature>
<evidence type="ECO:0000256" key="1">
    <source>
        <dbReference type="SAM" id="Coils"/>
    </source>
</evidence>
<name>A0AAE0F0G6_9CHLO</name>
<keyword evidence="4" id="KW-1185">Reference proteome</keyword>
<dbReference type="EMBL" id="LGRX02029399">
    <property type="protein sequence ID" value="KAK3246877.1"/>
    <property type="molecule type" value="Genomic_DNA"/>
</dbReference>
<feature type="region of interest" description="Disordered" evidence="2">
    <location>
        <begin position="347"/>
        <end position="366"/>
    </location>
</feature>
<gene>
    <name evidence="3" type="ORF">CYMTET_43605</name>
</gene>
<sequence>MPHCSDWLRRGEHRSCGAPPGCHLAPQRHPQVVLAALALMRHVLRKSRARPAGGFTASPPVYKSLAMGGPVETGDVLLQGAAVEAECAEICTTEAAAAEESLQLLRAQVEQGARSGWKRAEQISAELEEQIQARKEAFEELEEERRSSFEAAESAHGLRAALEAEEEARESAQEALEHEFTVMETLEEENAEMQEALGALHHALQETQGSPAAADQVAELQRLHACSERRSEALHEELCSVEHEVLELADLLQASEQRSTAMQEACHELEAAQNAAAWGTGAGGEQRSTGPPHAHAIDNLKTKLAASERIGKRALKERDRLHAKCAELEKEVGELRDTLQQQAEARAFQAVSQDGTGEGPKVPTDVRDEEEIKRSISMDRINIFRQRLAAASQIICDD</sequence>
<feature type="region of interest" description="Disordered" evidence="2">
    <location>
        <begin position="147"/>
        <end position="173"/>
    </location>
</feature>
<evidence type="ECO:0000256" key="2">
    <source>
        <dbReference type="SAM" id="MobiDB-lite"/>
    </source>
</evidence>